<evidence type="ECO:0000256" key="5">
    <source>
        <dbReference type="ARBA" id="ARBA00023054"/>
    </source>
</evidence>
<organism evidence="9 10">
    <name type="scientific">Mycobacterium rhizamassiliense</name>
    <dbReference type="NCBI Taxonomy" id="1841860"/>
    <lineage>
        <taxon>Bacteria</taxon>
        <taxon>Bacillati</taxon>
        <taxon>Actinomycetota</taxon>
        <taxon>Actinomycetes</taxon>
        <taxon>Mycobacteriales</taxon>
        <taxon>Mycobacteriaceae</taxon>
        <taxon>Mycobacterium</taxon>
    </lineage>
</organism>
<keyword evidence="4" id="KW-0132">Cell division</keyword>
<dbReference type="GO" id="GO:0051301">
    <property type="term" value="P:cell division"/>
    <property type="evidence" value="ECO:0007669"/>
    <property type="project" value="UniProtKB-KW"/>
</dbReference>
<dbReference type="NCBIfam" id="TIGR03544">
    <property type="entry name" value="DivI1A_domain"/>
    <property type="match status" value="1"/>
</dbReference>
<proteinExistence type="predicted"/>
<evidence type="ECO:0000256" key="1">
    <source>
        <dbReference type="ARBA" id="ARBA00004496"/>
    </source>
</evidence>
<dbReference type="InterPro" id="IPR007793">
    <property type="entry name" value="DivIVA_fam"/>
</dbReference>
<accession>A0A2U3NS55</accession>
<evidence type="ECO:0000256" key="7">
    <source>
        <dbReference type="ARBA" id="ARBA00031737"/>
    </source>
</evidence>
<dbReference type="InterPro" id="IPR019933">
    <property type="entry name" value="DivIVA_domain"/>
</dbReference>
<gene>
    <name evidence="9" type="ORF">MRAB57_2160</name>
</gene>
<sequence length="335" mass="37970">MALTPADVHNVAFSRARVGKRGYCEQEVDLFIDLVEQELIRHIEEDTELRHRNAELRNRDGGLKRREAELAQRDAALQKHEAEMHKHEAELRKHRAQLAHQESQLAQRATPLPQQVAQIRYREAQVAQREAQIAQRQAQLAHEDAQLAQREVEVRQRQAELAQGETELRWQSEELEQQEAQLVERDSELAQQEADLQEQEVKLQQLLDQPHSAEMGLETANRQVARPYQQQLRAVPTPVAVNGAHVEETRVAAVHGRHDMERMAIRAVTDTLGNTVTETVHERTRRSAIENAAPAAPPEASDHIEQLMKENAELARSLGLIKSAAALLAAALEQQ</sequence>
<keyword evidence="3" id="KW-0963">Cytoplasm</keyword>
<evidence type="ECO:0000256" key="3">
    <source>
        <dbReference type="ARBA" id="ARBA00022490"/>
    </source>
</evidence>
<dbReference type="Proteomes" id="UP000240988">
    <property type="component" value="Unassembled WGS sequence"/>
</dbReference>
<evidence type="ECO:0000313" key="10">
    <source>
        <dbReference type="Proteomes" id="UP000240988"/>
    </source>
</evidence>
<evidence type="ECO:0000256" key="4">
    <source>
        <dbReference type="ARBA" id="ARBA00022618"/>
    </source>
</evidence>
<dbReference type="EMBL" id="FUFA01000004">
    <property type="protein sequence ID" value="SPM34346.1"/>
    <property type="molecule type" value="Genomic_DNA"/>
</dbReference>
<evidence type="ECO:0000313" key="9">
    <source>
        <dbReference type="EMBL" id="SPM34346.1"/>
    </source>
</evidence>
<evidence type="ECO:0000256" key="6">
    <source>
        <dbReference type="ARBA" id="ARBA00023306"/>
    </source>
</evidence>
<dbReference type="AlphaFoldDB" id="A0A2U3NS55"/>
<keyword evidence="6" id="KW-0131">Cell cycle</keyword>
<name>A0A2U3NS55_9MYCO</name>
<keyword evidence="10" id="KW-1185">Reference proteome</keyword>
<comment type="subcellular location">
    <subcellularLocation>
        <location evidence="1">Cytoplasm</location>
    </subcellularLocation>
</comment>
<dbReference type="GO" id="GO:0005737">
    <property type="term" value="C:cytoplasm"/>
    <property type="evidence" value="ECO:0007669"/>
    <property type="project" value="UniProtKB-SubCell"/>
</dbReference>
<protein>
    <recommendedName>
        <fullName evidence="2">Cell wall synthesis protein Wag31</fullName>
    </recommendedName>
    <alternativeName>
        <fullName evidence="7">Antigen 84</fullName>
    </alternativeName>
</protein>
<evidence type="ECO:0000256" key="8">
    <source>
        <dbReference type="SAM" id="Coils"/>
    </source>
</evidence>
<dbReference type="Pfam" id="PF05103">
    <property type="entry name" value="DivIVA"/>
    <property type="match status" value="1"/>
</dbReference>
<evidence type="ECO:0000256" key="2">
    <source>
        <dbReference type="ARBA" id="ARBA00018787"/>
    </source>
</evidence>
<feature type="coiled-coil region" evidence="8">
    <location>
        <begin position="63"/>
        <end position="209"/>
    </location>
</feature>
<dbReference type="Gene3D" id="6.10.250.660">
    <property type="match status" value="1"/>
</dbReference>
<keyword evidence="5 8" id="KW-0175">Coiled coil</keyword>
<reference evidence="9 10" key="1">
    <citation type="submission" date="2017-01" db="EMBL/GenBank/DDBJ databases">
        <authorList>
            <consortium name="Urmite Genomes"/>
        </authorList>
    </citation>
    <scope>NUCLEOTIDE SEQUENCE [LARGE SCALE GENOMIC DNA]</scope>
    <source>
        <strain evidence="9 10">AB57</strain>
    </source>
</reference>
<dbReference type="STRING" id="1841860.GCA_900157375_02163"/>